<sequence length="548" mass="59975">MPTDDVSGDAPEVNRKLSPNDAPSGGPGADWLVKFGEEMYRKNEENKRALKEREERARDEARAREAFSERDGAIVQWMGDPEKKDALKRVVDTASKLDSSEDQDEAFAEYFAAMQHASATLGVSVGAIADGFLGIQSASGRGARLADMKPAPRQWIVPPWLIRGFITMLAAPGGRGKTSLLYLIALAVLTGEDLLGLEVRRPSSVLMLVQEDDEAEFQRRFLATSRHHKLADGSPITDAAFCGRQLWVRTSPFVIAVPDEGEGDERRHKARRIRVNWAEVNATVAACRLHGVGLVAVDPFSNIHEVEENARADMAPVMDVVVYIAQKADVSVLLVHHTRKGGAGEGGNKADAVRGSSVQTTKPRAVITVETMPEDAAKRLGVPPEERRSYFRADLEGKSNMAPVGEARWFRMIGHTLDNATEEDPADVVGVAERWIPQPLQGLSDTQKAEALRIIAAGPSEGEKWSLWSSSKDRFVVPALATRLGVSDRDVAAALDEWKRAGVVREEWYKRPAPSRTKARGLVVDRDALSGAEQADGRRAPDDDDLPF</sequence>
<reference evidence="2" key="2">
    <citation type="journal article" date="2021" name="Syst. Appl. Microbiol.">
        <title>Roseomonas hellenica sp. nov., isolated from roots of wild-growing Alkanna tinctoria.</title>
        <authorList>
            <person name="Rat A."/>
            <person name="Naranjo H.D."/>
            <person name="Lebbe L."/>
            <person name="Cnockaert M."/>
            <person name="Krigas N."/>
            <person name="Grigoriadou K."/>
            <person name="Maloupa E."/>
            <person name="Willems A."/>
        </authorList>
    </citation>
    <scope>NUCLEOTIDE SEQUENCE</scope>
    <source>
        <strain evidence="2">LMG 31231</strain>
    </source>
</reference>
<dbReference type="InterPro" id="IPR027417">
    <property type="entry name" value="P-loop_NTPase"/>
</dbReference>
<protein>
    <submittedName>
        <fullName evidence="2">AAA family ATPase</fullName>
    </submittedName>
</protein>
<comment type="caution">
    <text evidence="2">The sequence shown here is derived from an EMBL/GenBank/DDBJ whole genome shotgun (WGS) entry which is preliminary data.</text>
</comment>
<name>A0A9X9X278_9PROT</name>
<accession>A0A9X9X278</accession>
<gene>
    <name evidence="2" type="ORF">GXW76_20215</name>
</gene>
<dbReference type="Gene3D" id="3.40.50.300">
    <property type="entry name" value="P-loop containing nucleotide triphosphate hydrolases"/>
    <property type="match status" value="1"/>
</dbReference>
<dbReference type="AlphaFoldDB" id="A0A9X9X278"/>
<dbReference type="Pfam" id="PF13481">
    <property type="entry name" value="AAA_25"/>
    <property type="match status" value="1"/>
</dbReference>
<proteinExistence type="predicted"/>
<dbReference type="EMBL" id="JAAEDM010000075">
    <property type="protein sequence ID" value="MBR0673507.1"/>
    <property type="molecule type" value="Genomic_DNA"/>
</dbReference>
<organism evidence="2 3">
    <name type="scientific">Neoroseomonas soli</name>
    <dbReference type="NCBI Taxonomy" id="1081025"/>
    <lineage>
        <taxon>Bacteria</taxon>
        <taxon>Pseudomonadati</taxon>
        <taxon>Pseudomonadota</taxon>
        <taxon>Alphaproteobacteria</taxon>
        <taxon>Acetobacterales</taxon>
        <taxon>Acetobacteraceae</taxon>
        <taxon>Neoroseomonas</taxon>
    </lineage>
</organism>
<feature type="region of interest" description="Disordered" evidence="1">
    <location>
        <begin position="340"/>
        <end position="359"/>
    </location>
</feature>
<evidence type="ECO:0000313" key="2">
    <source>
        <dbReference type="EMBL" id="MBR0673507.1"/>
    </source>
</evidence>
<dbReference type="Proteomes" id="UP001138751">
    <property type="component" value="Unassembled WGS sequence"/>
</dbReference>
<dbReference type="RefSeq" id="WP_211863913.1">
    <property type="nucleotide sequence ID" value="NZ_JAAEDM010000075.1"/>
</dbReference>
<evidence type="ECO:0000256" key="1">
    <source>
        <dbReference type="SAM" id="MobiDB-lite"/>
    </source>
</evidence>
<feature type="region of interest" description="Disordered" evidence="1">
    <location>
        <begin position="512"/>
        <end position="548"/>
    </location>
</feature>
<evidence type="ECO:0000313" key="3">
    <source>
        <dbReference type="Proteomes" id="UP001138751"/>
    </source>
</evidence>
<feature type="region of interest" description="Disordered" evidence="1">
    <location>
        <begin position="44"/>
        <end position="66"/>
    </location>
</feature>
<keyword evidence="3" id="KW-1185">Reference proteome</keyword>
<feature type="region of interest" description="Disordered" evidence="1">
    <location>
        <begin position="1"/>
        <end position="31"/>
    </location>
</feature>
<dbReference type="SUPFAM" id="SSF52540">
    <property type="entry name" value="P-loop containing nucleoside triphosphate hydrolases"/>
    <property type="match status" value="1"/>
</dbReference>
<reference evidence="2" key="1">
    <citation type="submission" date="2020-01" db="EMBL/GenBank/DDBJ databases">
        <authorList>
            <person name="Rat A."/>
        </authorList>
    </citation>
    <scope>NUCLEOTIDE SEQUENCE</scope>
    <source>
        <strain evidence="2">LMG 31231</strain>
    </source>
</reference>